<dbReference type="AlphaFoldDB" id="A0AAV2IIG3"/>
<feature type="non-terminal residue" evidence="6">
    <location>
        <position position="222"/>
    </location>
</feature>
<dbReference type="SUPFAM" id="SSF48652">
    <property type="entry name" value="Tetraspanin"/>
    <property type="match status" value="1"/>
</dbReference>
<keyword evidence="3 5" id="KW-1133">Transmembrane helix</keyword>
<keyword evidence="7" id="KW-1185">Reference proteome</keyword>
<comment type="subcellular location">
    <subcellularLocation>
        <location evidence="1">Membrane</location>
        <topology evidence="1">Multi-pass membrane protein</topology>
    </subcellularLocation>
</comment>
<feature type="transmembrane region" description="Helical" evidence="5">
    <location>
        <begin position="6"/>
        <end position="29"/>
    </location>
</feature>
<feature type="transmembrane region" description="Helical" evidence="5">
    <location>
        <begin position="74"/>
        <end position="98"/>
    </location>
</feature>
<protein>
    <recommendedName>
        <fullName evidence="8">Tetraspanin</fullName>
    </recommendedName>
</protein>
<evidence type="ECO:0000256" key="1">
    <source>
        <dbReference type="ARBA" id="ARBA00004141"/>
    </source>
</evidence>
<evidence type="ECO:0000256" key="5">
    <source>
        <dbReference type="SAM" id="Phobius"/>
    </source>
</evidence>
<accession>A0AAV2IIG3</accession>
<dbReference type="EMBL" id="CAXITT010000705">
    <property type="protein sequence ID" value="CAL1545391.1"/>
    <property type="molecule type" value="Genomic_DNA"/>
</dbReference>
<comment type="caution">
    <text evidence="6">The sequence shown here is derived from an EMBL/GenBank/DDBJ whole genome shotgun (WGS) entry which is preliminary data.</text>
</comment>
<evidence type="ECO:0000256" key="3">
    <source>
        <dbReference type="ARBA" id="ARBA00022989"/>
    </source>
</evidence>
<reference evidence="6 7" key="1">
    <citation type="submission" date="2024-04" db="EMBL/GenBank/DDBJ databases">
        <authorList>
            <consortium name="Genoscope - CEA"/>
            <person name="William W."/>
        </authorList>
    </citation>
    <scope>NUCLEOTIDE SEQUENCE [LARGE SCALE GENOMIC DNA]</scope>
</reference>
<gene>
    <name evidence="6" type="ORF">GSLYS_00018874001</name>
</gene>
<keyword evidence="2 5" id="KW-0812">Transmembrane</keyword>
<evidence type="ECO:0000313" key="7">
    <source>
        <dbReference type="Proteomes" id="UP001497497"/>
    </source>
</evidence>
<keyword evidence="4 5" id="KW-0472">Membrane</keyword>
<evidence type="ECO:0008006" key="8">
    <source>
        <dbReference type="Google" id="ProtNLM"/>
    </source>
</evidence>
<dbReference type="InterPro" id="IPR008952">
    <property type="entry name" value="Tetraspanin_EC2_sf"/>
</dbReference>
<dbReference type="Pfam" id="PF00335">
    <property type="entry name" value="Tetraspanin"/>
    <property type="match status" value="1"/>
</dbReference>
<dbReference type="InterPro" id="IPR018499">
    <property type="entry name" value="Tetraspanin/Peripherin"/>
</dbReference>
<evidence type="ECO:0000313" key="6">
    <source>
        <dbReference type="EMBL" id="CAL1545391.1"/>
    </source>
</evidence>
<proteinExistence type="predicted"/>
<dbReference type="Proteomes" id="UP001497497">
    <property type="component" value="Unassembled WGS sequence"/>
</dbReference>
<dbReference type="GO" id="GO:0016020">
    <property type="term" value="C:membrane"/>
    <property type="evidence" value="ECO:0007669"/>
    <property type="project" value="UniProtKB-SubCell"/>
</dbReference>
<organism evidence="6 7">
    <name type="scientific">Lymnaea stagnalis</name>
    <name type="common">Great pond snail</name>
    <name type="synonym">Helix stagnalis</name>
    <dbReference type="NCBI Taxonomy" id="6523"/>
    <lineage>
        <taxon>Eukaryota</taxon>
        <taxon>Metazoa</taxon>
        <taxon>Spiralia</taxon>
        <taxon>Lophotrochozoa</taxon>
        <taxon>Mollusca</taxon>
        <taxon>Gastropoda</taxon>
        <taxon>Heterobranchia</taxon>
        <taxon>Euthyneura</taxon>
        <taxon>Panpulmonata</taxon>
        <taxon>Hygrophila</taxon>
        <taxon>Lymnaeoidea</taxon>
        <taxon>Lymnaeidae</taxon>
        <taxon>Lymnaea</taxon>
    </lineage>
</organism>
<evidence type="ECO:0000256" key="2">
    <source>
        <dbReference type="ARBA" id="ARBA00022692"/>
    </source>
</evidence>
<evidence type="ECO:0000256" key="4">
    <source>
        <dbReference type="ARBA" id="ARBA00023136"/>
    </source>
</evidence>
<dbReference type="Gene3D" id="1.10.1450.10">
    <property type="entry name" value="Tetraspanin"/>
    <property type="match status" value="1"/>
</dbReference>
<sequence length="222" mass="24829">MSVVIFYAIGMMPVSWVLGIVMFASGVILRFKFGEAASFYVEGVNGVVDLMSARNEIGQTICPVLEDIPNQVAVGYWAIFFSALLIINGTVVILYSTMGFVGALNGITEMILLVVVFIPISVTIDFYLYNVMKNLDADFHTDAKDDMIKLLQDYYAIEGDYHFFTELLNAVMIMHKCCGINGATDFNNLTFVEKIREPTIYLFRVPPACCIREIFNSHSAYS</sequence>
<feature type="transmembrane region" description="Helical" evidence="5">
    <location>
        <begin position="110"/>
        <end position="129"/>
    </location>
</feature>
<name>A0AAV2IIG3_LYMST</name>